<evidence type="ECO:0000259" key="3">
    <source>
        <dbReference type="Pfam" id="PF13087"/>
    </source>
</evidence>
<evidence type="ECO:0000313" key="6">
    <source>
        <dbReference type="Proteomes" id="UP001589867"/>
    </source>
</evidence>
<dbReference type="EMBL" id="JBHLUH010000052">
    <property type="protein sequence ID" value="MFC0530820.1"/>
    <property type="molecule type" value="Genomic_DNA"/>
</dbReference>
<feature type="domain" description="DNA2/NAM7 helicase helicase" evidence="2">
    <location>
        <begin position="363"/>
        <end position="425"/>
    </location>
</feature>
<dbReference type="Pfam" id="PF18741">
    <property type="entry name" value="MTES_1575"/>
    <property type="match status" value="1"/>
</dbReference>
<protein>
    <submittedName>
        <fullName evidence="5">AAA domain-containing protein</fullName>
    </submittedName>
</protein>
<accession>A0ABV6M7Y5</accession>
<dbReference type="Proteomes" id="UP001589867">
    <property type="component" value="Unassembled WGS sequence"/>
</dbReference>
<dbReference type="SUPFAM" id="SSF52540">
    <property type="entry name" value="P-loop containing nucleoside triphosphate hydrolases"/>
    <property type="match status" value="1"/>
</dbReference>
<sequence length="1501" mass="166606">MDRSLDALRKTTKLMDFLAEVTAAVERDPITDILDEDADPPDPIVWLDRLPEGVRLVPYPDDDVILRLRPPRSLPEPLPPSGLFGWIDSEAPRGVEGPAPCLLDVGPTSDAVEVRGEPPARVERAFGAWAQRWQSWRDNERRLRSVRVVYEALERAAKTMEQQDDEYEFVLGVGLLRWATPDGMLVRRHLVTETAVTRLDRKTAEVSVSLGGGRRRVEDREIFNEYERFRADRGRPTRQEIADGDGPILAPELLPRIVDLLGDCLDTPVQTGDRGLTVSGPLPTTPTLALSPALFVRRRSRALLAEAYQQIGEALRQPDAQVPVALAQLVVDTEPKQRSTWLREQGAIHGDVLGSDPLFPLPTNDEQMRVIGLLRSETGIVVQGPPGTGKTHTIANLVSALLARGQRVLVTSQKDQALSELRDKVPPSLRDLCVQMTGGSNVAAELGRGLDALSDAMASSETTDLADRIEMLRAERGDLRSRSVRLNERIQRLREAEFVAHDPVVPGFSTDRYRGSLGQIAREVTAGASRFGWMPPVAPDMSDYPPLLPVEALELLQLMRTTSPARRARLQQRIPEPADLPTPAAVTKTFVAEREARAGLQPNVSPLTIRLAAAGEGLLADLERLGRRFATIIERLGLDSGENTAATPEWVARAAADQFAGRHSGLWRRLAEVHGQADRLQDKLRTHALGFEVEIKSGGDLSIGSARRMLTVGRELHQYLVHGDTYRTLLASRRARRRATILMQNVEVDGEAPVTLPLLEAALDHLEAHVAAAQLVRLWADVRVTVPTGRVGATLSELQDCDRLFVQIRSLATVHSEIRERLESAGLSPRMPNIDDVAALIASATAARQHVRLRHAQAAVEALQETVRRRIAPGDSCPELGLLADAIQNRSLDAYQHGIDAIDAARGERYAEGRRVMLAENLGAVHPGLLALLQETVDDTRWEDRLRQLPAAWAWSKADQYVRGQRTADTEREIAKEYDAVEAHLAQVTEQLAAAEAIRSCAARMTDKHASALRSYRAFRIQVGAGAGSKARELRKAARAAMDKAKGAVPAWVLPLPNLLESLPVERNAFDVIIVDEASQVGLEHLFLLWLAPRIIVVGDDQQCTPAPNRMGRSFDVHFQSLREHLGDLDIEIRYQFTPKSHLYGLLSARSGKDAVVRLREHFRCMPEIINWSAAQFYRGTNEIIALRERTAADLEPLRVVHVTGAYPEGKGQKLRNPVEAKRIVAQLLDCLADPRYEGKNFGIIVLHGHDQIRLLDQEINANIPPETRAARQISVGSAPNFQGAERDVVFLSAVVTEPPRRLGQHLYQNYNVAASRARDQLWMFTSVRPTDYKPGDLRASLASYMLNPPSVYGPSPDLKTVSADQHCVPFQSLFEQRVYRVLKRRGYHVVPQLKVGSRSLDLVVVGDGGRLAVECDGHRWHTSPSDVVADARRDRELRRMGWEVLRIRESEFEINPEREMNPVFSRLAERDIHPRSVQASTANTWVPVDLPLDDEEGGPQ</sequence>
<dbReference type="SUPFAM" id="SSF52980">
    <property type="entry name" value="Restriction endonuclease-like"/>
    <property type="match status" value="1"/>
</dbReference>
<proteinExistence type="predicted"/>
<dbReference type="PANTHER" id="PTHR10887:SF495">
    <property type="entry name" value="HELICASE SENATAXIN ISOFORM X1-RELATED"/>
    <property type="match status" value="1"/>
</dbReference>
<feature type="coiled-coil region" evidence="1">
    <location>
        <begin position="469"/>
        <end position="496"/>
    </location>
</feature>
<dbReference type="Gene3D" id="3.40.960.10">
    <property type="entry name" value="VSR Endonuclease"/>
    <property type="match status" value="1"/>
</dbReference>
<dbReference type="InterPro" id="IPR047187">
    <property type="entry name" value="SF1_C_Upf1"/>
</dbReference>
<dbReference type="Gene3D" id="3.40.50.300">
    <property type="entry name" value="P-loop containing nucleotide triphosphate hydrolases"/>
    <property type="match status" value="3"/>
</dbReference>
<dbReference type="InterPro" id="IPR041679">
    <property type="entry name" value="DNA2/NAM7-like_C"/>
</dbReference>
<gene>
    <name evidence="5" type="ORF">ACFFIA_24455</name>
</gene>
<evidence type="ECO:0000259" key="2">
    <source>
        <dbReference type="Pfam" id="PF13086"/>
    </source>
</evidence>
<dbReference type="Pfam" id="PF13086">
    <property type="entry name" value="AAA_11"/>
    <property type="match status" value="1"/>
</dbReference>
<dbReference type="PANTHER" id="PTHR10887">
    <property type="entry name" value="DNA2/NAM7 HELICASE FAMILY"/>
    <property type="match status" value="1"/>
</dbReference>
<evidence type="ECO:0000256" key="1">
    <source>
        <dbReference type="SAM" id="Coils"/>
    </source>
</evidence>
<dbReference type="InterPro" id="IPR011335">
    <property type="entry name" value="Restrct_endonuc-II-like"/>
</dbReference>
<keyword evidence="1" id="KW-0175">Coiled coil</keyword>
<name>A0ABV6M7Y5_9ACTN</name>
<dbReference type="InterPro" id="IPR027417">
    <property type="entry name" value="P-loop_NTPase"/>
</dbReference>
<evidence type="ECO:0000259" key="4">
    <source>
        <dbReference type="Pfam" id="PF18741"/>
    </source>
</evidence>
<comment type="caution">
    <text evidence="5">The sequence shown here is derived from an EMBL/GenBank/DDBJ whole genome shotgun (WGS) entry which is preliminary data.</text>
</comment>
<dbReference type="InterPro" id="IPR041677">
    <property type="entry name" value="DNA2/NAM7_AAA_11"/>
</dbReference>
<organism evidence="5 6">
    <name type="scientific">Phytohabitans kaempferiae</name>
    <dbReference type="NCBI Taxonomy" id="1620943"/>
    <lineage>
        <taxon>Bacteria</taxon>
        <taxon>Bacillati</taxon>
        <taxon>Actinomycetota</taxon>
        <taxon>Actinomycetes</taxon>
        <taxon>Micromonosporales</taxon>
        <taxon>Micromonosporaceae</taxon>
    </lineage>
</organism>
<dbReference type="CDD" id="cd18808">
    <property type="entry name" value="SF1_C_Upf1"/>
    <property type="match status" value="1"/>
</dbReference>
<dbReference type="InterPro" id="IPR045055">
    <property type="entry name" value="DNA2/NAM7-like"/>
</dbReference>
<dbReference type="InterPro" id="IPR049468">
    <property type="entry name" value="Restrct_endonuc-II-like_dom"/>
</dbReference>
<dbReference type="Pfam" id="PF13087">
    <property type="entry name" value="AAA_12"/>
    <property type="match status" value="1"/>
</dbReference>
<dbReference type="RefSeq" id="WP_377254150.1">
    <property type="nucleotide sequence ID" value="NZ_JBHLUH010000052.1"/>
</dbReference>
<feature type="domain" description="Restriction endonuclease type II-like" evidence="4">
    <location>
        <begin position="1375"/>
        <end position="1468"/>
    </location>
</feature>
<reference evidence="5 6" key="1">
    <citation type="submission" date="2024-09" db="EMBL/GenBank/DDBJ databases">
        <authorList>
            <person name="Sun Q."/>
            <person name="Mori K."/>
        </authorList>
    </citation>
    <scope>NUCLEOTIDE SEQUENCE [LARGE SCALE GENOMIC DNA]</scope>
    <source>
        <strain evidence="5 6">TBRC 3947</strain>
    </source>
</reference>
<keyword evidence="6" id="KW-1185">Reference proteome</keyword>
<feature type="domain" description="DNA2/NAM7 helicase-like C-terminal" evidence="3">
    <location>
        <begin position="1152"/>
        <end position="1326"/>
    </location>
</feature>
<evidence type="ECO:0000313" key="5">
    <source>
        <dbReference type="EMBL" id="MFC0530820.1"/>
    </source>
</evidence>